<dbReference type="STRING" id="61622.ENSRROP00000035356"/>
<feature type="domain" description="PDEase" evidence="5">
    <location>
        <begin position="1"/>
        <end position="103"/>
    </location>
</feature>
<accession>A0A2K6R2V8</accession>
<evidence type="ECO:0000256" key="4">
    <source>
        <dbReference type="SAM" id="MobiDB-lite"/>
    </source>
</evidence>
<evidence type="ECO:0000313" key="6">
    <source>
        <dbReference type="Ensembl" id="ENSRROP00000035356.1"/>
    </source>
</evidence>
<keyword evidence="1 3" id="KW-0479">Metal-binding</keyword>
<dbReference type="SUPFAM" id="SSF109604">
    <property type="entry name" value="HD-domain/PDEase-like"/>
    <property type="match status" value="1"/>
</dbReference>
<evidence type="ECO:0000313" key="7">
    <source>
        <dbReference type="Proteomes" id="UP000233200"/>
    </source>
</evidence>
<dbReference type="AlphaFoldDB" id="A0A2K6R2V8"/>
<feature type="binding site" evidence="3">
    <location>
        <position position="7"/>
    </location>
    <ligand>
        <name>Zn(2+)</name>
        <dbReference type="ChEBI" id="CHEBI:29105"/>
        <label>1</label>
    </ligand>
</feature>
<dbReference type="PANTHER" id="PTHR11347">
    <property type="entry name" value="CYCLIC NUCLEOTIDE PHOSPHODIESTERASE"/>
    <property type="match status" value="1"/>
</dbReference>
<dbReference type="OMA" id="YKRNEGK"/>
<evidence type="ECO:0000259" key="5">
    <source>
        <dbReference type="PROSITE" id="PS51845"/>
    </source>
</evidence>
<keyword evidence="2" id="KW-0378">Hydrolase</keyword>
<dbReference type="InterPro" id="IPR023088">
    <property type="entry name" value="PDEase"/>
</dbReference>
<dbReference type="GO" id="GO:0007165">
    <property type="term" value="P:signal transduction"/>
    <property type="evidence" value="ECO:0007669"/>
    <property type="project" value="InterPro"/>
</dbReference>
<proteinExistence type="predicted"/>
<dbReference type="GO" id="GO:0046872">
    <property type="term" value="F:metal ion binding"/>
    <property type="evidence" value="ECO:0007669"/>
    <property type="project" value="UniProtKB-KW"/>
</dbReference>
<reference evidence="6" key="2">
    <citation type="submission" date="2025-09" db="UniProtKB">
        <authorList>
            <consortium name="Ensembl"/>
        </authorList>
    </citation>
    <scope>IDENTIFICATION</scope>
</reference>
<evidence type="ECO:0000256" key="3">
    <source>
        <dbReference type="PIRSR" id="PIRSR623088-3"/>
    </source>
</evidence>
<evidence type="ECO:0000256" key="2">
    <source>
        <dbReference type="ARBA" id="ARBA00022801"/>
    </source>
</evidence>
<dbReference type="Gene3D" id="1.10.1300.10">
    <property type="entry name" value="3'5'-cyclic nucleotide phosphodiesterase, catalytic domain"/>
    <property type="match status" value="1"/>
</dbReference>
<dbReference type="Ensembl" id="ENSRROT00000059810.1">
    <property type="protein sequence ID" value="ENSRROP00000035356.1"/>
    <property type="gene ID" value="ENSRROG00000041184.1"/>
</dbReference>
<dbReference type="Proteomes" id="UP000233200">
    <property type="component" value="Unplaced"/>
</dbReference>
<protein>
    <recommendedName>
        <fullName evidence="5">PDEase domain-containing protein</fullName>
    </recommendedName>
</protein>
<dbReference type="InterPro" id="IPR036971">
    <property type="entry name" value="PDEase_catalytic_dom_sf"/>
</dbReference>
<sequence length="157" mass="17961">MMMTACDLSAITKPWEVQSQVALLVAAEFWEQGDLERTVLQQNPIPMMDRNKADELPKLQVGFIDFVCTFVYKEFSRFHKEITPMLDGITNNRKEWKALADEYDAKMKVQEEEKQKQQSAKPGLWKQEAGTPTTHSLGTQCLLLASEPHTWSLIQAS</sequence>
<evidence type="ECO:0000256" key="1">
    <source>
        <dbReference type="ARBA" id="ARBA00022723"/>
    </source>
</evidence>
<dbReference type="PRINTS" id="PR00387">
    <property type="entry name" value="PDIESTERASE1"/>
</dbReference>
<feature type="region of interest" description="Disordered" evidence="4">
    <location>
        <begin position="110"/>
        <end position="132"/>
    </location>
</feature>
<name>A0A2K6R2V8_RHIRO</name>
<dbReference type="GO" id="GO:0004114">
    <property type="term" value="F:3',5'-cyclic-nucleotide phosphodiesterase activity"/>
    <property type="evidence" value="ECO:0007669"/>
    <property type="project" value="InterPro"/>
</dbReference>
<reference evidence="6" key="1">
    <citation type="submission" date="2025-08" db="UniProtKB">
        <authorList>
            <consortium name="Ensembl"/>
        </authorList>
    </citation>
    <scope>IDENTIFICATION</scope>
</reference>
<dbReference type="PROSITE" id="PS51845">
    <property type="entry name" value="PDEASE_I_2"/>
    <property type="match status" value="1"/>
</dbReference>
<organism evidence="6 7">
    <name type="scientific">Rhinopithecus roxellana</name>
    <name type="common">Golden snub-nosed monkey</name>
    <name type="synonym">Pygathrix roxellana</name>
    <dbReference type="NCBI Taxonomy" id="61622"/>
    <lineage>
        <taxon>Eukaryota</taxon>
        <taxon>Metazoa</taxon>
        <taxon>Chordata</taxon>
        <taxon>Craniata</taxon>
        <taxon>Vertebrata</taxon>
        <taxon>Euteleostomi</taxon>
        <taxon>Mammalia</taxon>
        <taxon>Eutheria</taxon>
        <taxon>Euarchontoglires</taxon>
        <taxon>Primates</taxon>
        <taxon>Haplorrhini</taxon>
        <taxon>Catarrhini</taxon>
        <taxon>Cercopithecidae</taxon>
        <taxon>Colobinae</taxon>
        <taxon>Rhinopithecus</taxon>
    </lineage>
</organism>
<dbReference type="InterPro" id="IPR002073">
    <property type="entry name" value="PDEase_catalytic_dom"/>
</dbReference>
<dbReference type="Pfam" id="PF00233">
    <property type="entry name" value="PDEase_I"/>
    <property type="match status" value="1"/>
</dbReference>
<dbReference type="GeneTree" id="ENSGT00940000161330"/>
<keyword evidence="7" id="KW-1185">Reference proteome</keyword>